<gene>
    <name evidence="2" type="ORF">GGR32_000957</name>
</gene>
<dbReference type="EMBL" id="JACIFO010000003">
    <property type="protein sequence ID" value="MBB4118677.1"/>
    <property type="molecule type" value="Genomic_DNA"/>
</dbReference>
<feature type="transmembrane region" description="Helical" evidence="1">
    <location>
        <begin position="53"/>
        <end position="73"/>
    </location>
</feature>
<feature type="transmembrane region" description="Helical" evidence="1">
    <location>
        <begin position="12"/>
        <end position="33"/>
    </location>
</feature>
<keyword evidence="1" id="KW-0472">Membrane</keyword>
<sequence length="85" mass="10260">MSFKKITNTPSFWRSVLFLGLGFFILYNLFITLFNYRIDFTTFYEERIKVAPIRFIIANIISSFFYGFIISYLKFKTALKRKQNE</sequence>
<organism evidence="2 3">
    <name type="scientific">Mesonia hippocampi</name>
    <dbReference type="NCBI Taxonomy" id="1628250"/>
    <lineage>
        <taxon>Bacteria</taxon>
        <taxon>Pseudomonadati</taxon>
        <taxon>Bacteroidota</taxon>
        <taxon>Flavobacteriia</taxon>
        <taxon>Flavobacteriales</taxon>
        <taxon>Flavobacteriaceae</taxon>
        <taxon>Mesonia</taxon>
    </lineage>
</organism>
<dbReference type="Proteomes" id="UP000553034">
    <property type="component" value="Unassembled WGS sequence"/>
</dbReference>
<dbReference type="AlphaFoldDB" id="A0A840EUW8"/>
<evidence type="ECO:0000256" key="1">
    <source>
        <dbReference type="SAM" id="Phobius"/>
    </source>
</evidence>
<comment type="caution">
    <text evidence="2">The sequence shown here is derived from an EMBL/GenBank/DDBJ whole genome shotgun (WGS) entry which is preliminary data.</text>
</comment>
<protein>
    <submittedName>
        <fullName evidence="2">Uncharacterized protein</fullName>
    </submittedName>
</protein>
<name>A0A840EUW8_9FLAO</name>
<reference evidence="2 3" key="1">
    <citation type="submission" date="2020-08" db="EMBL/GenBank/DDBJ databases">
        <title>Genomic Encyclopedia of Type Strains, Phase IV (KMG-IV): sequencing the most valuable type-strain genomes for metagenomic binning, comparative biology and taxonomic classification.</title>
        <authorList>
            <person name="Goeker M."/>
        </authorList>
    </citation>
    <scope>NUCLEOTIDE SEQUENCE [LARGE SCALE GENOMIC DNA]</scope>
    <source>
        <strain evidence="2 3">DSM 29568</strain>
    </source>
</reference>
<accession>A0A840EUW8</accession>
<proteinExistence type="predicted"/>
<keyword evidence="1" id="KW-0812">Transmembrane</keyword>
<keyword evidence="3" id="KW-1185">Reference proteome</keyword>
<keyword evidence="1" id="KW-1133">Transmembrane helix</keyword>
<evidence type="ECO:0000313" key="3">
    <source>
        <dbReference type="Proteomes" id="UP000553034"/>
    </source>
</evidence>
<evidence type="ECO:0000313" key="2">
    <source>
        <dbReference type="EMBL" id="MBB4118677.1"/>
    </source>
</evidence>